<dbReference type="GO" id="GO:0005576">
    <property type="term" value="C:extracellular region"/>
    <property type="evidence" value="ECO:0007669"/>
    <property type="project" value="InterPro"/>
</dbReference>
<organism evidence="3">
    <name type="scientific">Haliotis discus hannai</name>
    <name type="common">Japanese abalone</name>
    <dbReference type="NCBI Taxonomy" id="42344"/>
    <lineage>
        <taxon>Eukaryota</taxon>
        <taxon>Metazoa</taxon>
        <taxon>Spiralia</taxon>
        <taxon>Lophotrochozoa</taxon>
        <taxon>Mollusca</taxon>
        <taxon>Gastropoda</taxon>
        <taxon>Vetigastropoda</taxon>
        <taxon>Lepetellida</taxon>
        <taxon>Haliotoidea</taxon>
        <taxon>Haliotidae</taxon>
        <taxon>Haliotis</taxon>
    </lineage>
</organism>
<dbReference type="InterPro" id="IPR022321">
    <property type="entry name" value="IGFBP_1-6_chordata"/>
</dbReference>
<proteinExistence type="evidence at transcript level"/>
<dbReference type="AlphaFoldDB" id="A0A7G7P0F2"/>
<dbReference type="PRINTS" id="PR01976">
    <property type="entry name" value="IGFBPFAMILY"/>
</dbReference>
<reference evidence="3" key="1">
    <citation type="journal article" date="2020" name="Biology">
        <title>Characterization of Insulin-Like Growth Factor Binding Protein-5 (IGFBP-5) Gene and Its Potential Roles in Ontogenesis in the Pacific Abalone, Haliotis discus hannai.</title>
        <authorList>
            <person name="Sharker M.R."/>
            <person name="Kim S.C."/>
            <person name="Hossen S."/>
            <person name="Kho K.H."/>
        </authorList>
    </citation>
    <scope>NUCLEOTIDE SEQUENCE</scope>
</reference>
<dbReference type="Gene3D" id="4.10.40.20">
    <property type="match status" value="1"/>
</dbReference>
<evidence type="ECO:0000313" key="3">
    <source>
        <dbReference type="EMBL" id="QNG71088.1"/>
    </source>
</evidence>
<dbReference type="InterPro" id="IPR009030">
    <property type="entry name" value="Growth_fac_rcpt_cys_sf"/>
</dbReference>
<evidence type="ECO:0000259" key="2">
    <source>
        <dbReference type="PROSITE" id="PS51323"/>
    </source>
</evidence>
<protein>
    <submittedName>
        <fullName evidence="3">Insulin-like growth factor-binding protein 5</fullName>
    </submittedName>
</protein>
<dbReference type="SUPFAM" id="SSF57184">
    <property type="entry name" value="Growth factor receptor domain"/>
    <property type="match status" value="1"/>
</dbReference>
<name>A0A7G7P0F2_HALDH</name>
<dbReference type="EMBL" id="MT345604">
    <property type="protein sequence ID" value="QNG71088.1"/>
    <property type="molecule type" value="mRNA"/>
</dbReference>
<dbReference type="PROSITE" id="PS51323">
    <property type="entry name" value="IGFBP_N_2"/>
    <property type="match status" value="1"/>
</dbReference>
<sequence length="136" mass="14581">MVRVLSSLTTMSSVGYVVLSLAVLVAPWFASEAVVIDRETMQHMFQCPPCDATVCSIPLEPCELVLEGAICGCCPVCARRSGESCGVTVGRCAQGLKCRPDMSDPNPLNALLLGRGVCIGVETYSFIFGKKLNEKY</sequence>
<accession>A0A7G7P0F2</accession>
<dbReference type="Pfam" id="PF00219">
    <property type="entry name" value="IGFBP"/>
    <property type="match status" value="1"/>
</dbReference>
<feature type="domain" description="IGFBP N-terminal" evidence="2">
    <location>
        <begin position="43"/>
        <end position="121"/>
    </location>
</feature>
<dbReference type="SMART" id="SM00121">
    <property type="entry name" value="IB"/>
    <property type="match status" value="1"/>
</dbReference>
<dbReference type="PANTHER" id="PTHR11551">
    <property type="entry name" value="INSULIN-LIKE GROWTH FACTOR BINDING PROTEIN"/>
    <property type="match status" value="1"/>
</dbReference>
<evidence type="ECO:0000256" key="1">
    <source>
        <dbReference type="ARBA" id="ARBA00023157"/>
    </source>
</evidence>
<dbReference type="GO" id="GO:0005520">
    <property type="term" value="F:insulin-like growth factor binding"/>
    <property type="evidence" value="ECO:0007669"/>
    <property type="project" value="InterPro"/>
</dbReference>
<dbReference type="PANTHER" id="PTHR11551:SF13">
    <property type="entry name" value="INSULIN-LIKE GROWTH FACTOR-BINDING PROTEIN 2"/>
    <property type="match status" value="1"/>
</dbReference>
<keyword evidence="1" id="KW-1015">Disulfide bond</keyword>
<dbReference type="InterPro" id="IPR000867">
    <property type="entry name" value="IGFBP-like"/>
</dbReference>